<gene>
    <name evidence="1" type="ORF">FCM35_KLT16591</name>
</gene>
<dbReference type="AlphaFoldDB" id="A0A833VRS0"/>
<name>A0A833VRS0_9POAL</name>
<dbReference type="Gene3D" id="3.40.30.10">
    <property type="entry name" value="Glutaredoxin"/>
    <property type="match status" value="1"/>
</dbReference>
<dbReference type="EMBL" id="SWLB01000004">
    <property type="protein sequence ID" value="KAF3339120.1"/>
    <property type="molecule type" value="Genomic_DNA"/>
</dbReference>
<protein>
    <submittedName>
        <fullName evidence="1">Uncharacterized protein</fullName>
    </submittedName>
</protein>
<dbReference type="Proteomes" id="UP000623129">
    <property type="component" value="Unassembled WGS sequence"/>
</dbReference>
<dbReference type="InterPro" id="IPR009737">
    <property type="entry name" value="Aim32/Apd1-like"/>
</dbReference>
<evidence type="ECO:0000313" key="2">
    <source>
        <dbReference type="Proteomes" id="UP000623129"/>
    </source>
</evidence>
<evidence type="ECO:0000313" key="1">
    <source>
        <dbReference type="EMBL" id="KAF3339120.1"/>
    </source>
</evidence>
<accession>A0A833VRS0</accession>
<reference evidence="1" key="1">
    <citation type="submission" date="2020-01" db="EMBL/GenBank/DDBJ databases">
        <title>Genome sequence of Kobresia littledalei, the first chromosome-level genome in the family Cyperaceae.</title>
        <authorList>
            <person name="Qu G."/>
        </authorList>
    </citation>
    <scope>NUCLEOTIDE SEQUENCE</scope>
    <source>
        <strain evidence="1">C.B.Clarke</strain>
        <tissue evidence="1">Leaf</tissue>
    </source>
</reference>
<organism evidence="1 2">
    <name type="scientific">Carex littledalei</name>
    <dbReference type="NCBI Taxonomy" id="544730"/>
    <lineage>
        <taxon>Eukaryota</taxon>
        <taxon>Viridiplantae</taxon>
        <taxon>Streptophyta</taxon>
        <taxon>Embryophyta</taxon>
        <taxon>Tracheophyta</taxon>
        <taxon>Spermatophyta</taxon>
        <taxon>Magnoliopsida</taxon>
        <taxon>Liliopsida</taxon>
        <taxon>Poales</taxon>
        <taxon>Cyperaceae</taxon>
        <taxon>Cyperoideae</taxon>
        <taxon>Cariceae</taxon>
        <taxon>Carex</taxon>
        <taxon>Carex subgen. Euthyceras</taxon>
    </lineage>
</organism>
<dbReference type="PANTHER" id="PTHR31902:SF14">
    <property type="entry name" value="ACTIN PATCHES DISTAL PROTEIN 1"/>
    <property type="match status" value="1"/>
</dbReference>
<dbReference type="PANTHER" id="PTHR31902">
    <property type="entry name" value="ACTIN PATCHES DISTAL PROTEIN 1"/>
    <property type="match status" value="1"/>
</dbReference>
<comment type="caution">
    <text evidence="1">The sequence shown here is derived from an EMBL/GenBank/DDBJ whole genome shotgun (WGS) entry which is preliminary data.</text>
</comment>
<proteinExistence type="predicted"/>
<sequence length="110" mass="12457">MKFWYGYVAPDDVAVLLDQHIEKGEVVDHLWRGQLGLSEEDQKNALELKRQLANLTQQNSGGCCQGSNECQFTLEVYQGLNNALNLPPRNWSEVLKETSTGVDSRYEGRN</sequence>
<dbReference type="OrthoDB" id="10253744at2759"/>
<keyword evidence="2" id="KW-1185">Reference proteome</keyword>